<dbReference type="RefSeq" id="WP_190897256.1">
    <property type="nucleotide sequence ID" value="NZ_JACJTE010000061.1"/>
</dbReference>
<comment type="caution">
    <text evidence="2">The sequence shown here is derived from an EMBL/GenBank/DDBJ whole genome shotgun (WGS) entry which is preliminary data.</text>
</comment>
<keyword evidence="3" id="KW-1185">Reference proteome</keyword>
<dbReference type="SUPFAM" id="SSF53271">
    <property type="entry name" value="PRTase-like"/>
    <property type="match status" value="1"/>
</dbReference>
<reference evidence="2 3" key="1">
    <citation type="journal article" date="2020" name="ISME J.">
        <title>Comparative genomics reveals insights into cyanobacterial evolution and habitat adaptation.</title>
        <authorList>
            <person name="Chen M.Y."/>
            <person name="Teng W.K."/>
            <person name="Zhao L."/>
            <person name="Hu C.X."/>
            <person name="Zhou Y.K."/>
            <person name="Han B.P."/>
            <person name="Song L.R."/>
            <person name="Shu W.S."/>
        </authorList>
    </citation>
    <scope>NUCLEOTIDE SEQUENCE [LARGE SCALE GENOMIC DNA]</scope>
    <source>
        <strain evidence="2 3">FACHB-391</strain>
    </source>
</reference>
<dbReference type="Gene3D" id="3.40.50.2020">
    <property type="match status" value="1"/>
</dbReference>
<dbReference type="InterPro" id="IPR029057">
    <property type="entry name" value="PRTase-like"/>
</dbReference>
<dbReference type="InterPro" id="IPR000836">
    <property type="entry name" value="PRTase_dom"/>
</dbReference>
<sequence length="221" mass="24131">MLFKDRRFAGQVLAKELAAYTNRPDVVVLGLPRGGVPVAFEVAEALNAPLDVLVVRKLGVPDQEELAMGAIASGGVRIVNEYILSLVKVSDEVIARVALQEERELERRERLYRGNRPLRDLQGRTVILVDDGLATGATMWAAVVAVRKQQPAQIVIAVPVAAPETCHELETEVDKIVCVSTPSPFHSVGLWYENFPQTTDEEVCDLLAKTAKNGEAISFGM</sequence>
<dbReference type="CDD" id="cd06223">
    <property type="entry name" value="PRTases_typeI"/>
    <property type="match status" value="1"/>
</dbReference>
<dbReference type="EMBL" id="JACJTE010000061">
    <property type="protein sequence ID" value="MBD2564880.1"/>
    <property type="molecule type" value="Genomic_DNA"/>
</dbReference>
<gene>
    <name evidence="2" type="ORF">H6G95_30735</name>
</gene>
<evidence type="ECO:0000259" key="1">
    <source>
        <dbReference type="Pfam" id="PF00156"/>
    </source>
</evidence>
<protein>
    <submittedName>
        <fullName evidence="2">Phosphoribosyltransferase</fullName>
    </submittedName>
</protein>
<feature type="domain" description="Phosphoribosyltransferase" evidence="1">
    <location>
        <begin position="13"/>
        <end position="176"/>
    </location>
</feature>
<proteinExistence type="predicted"/>
<evidence type="ECO:0000313" key="2">
    <source>
        <dbReference type="EMBL" id="MBD2564880.1"/>
    </source>
</evidence>
<evidence type="ECO:0000313" key="3">
    <source>
        <dbReference type="Proteomes" id="UP000604661"/>
    </source>
</evidence>
<dbReference type="Gene3D" id="3.30.1310.20">
    <property type="entry name" value="PRTase-like"/>
    <property type="match status" value="1"/>
</dbReference>
<keyword evidence="2" id="KW-0808">Transferase</keyword>
<keyword evidence="2" id="KW-0328">Glycosyltransferase</keyword>
<accession>A0ABR8F7M7</accession>
<dbReference type="Pfam" id="PF00156">
    <property type="entry name" value="Pribosyltran"/>
    <property type="match status" value="1"/>
</dbReference>
<dbReference type="GO" id="GO:0016757">
    <property type="term" value="F:glycosyltransferase activity"/>
    <property type="evidence" value="ECO:0007669"/>
    <property type="project" value="UniProtKB-KW"/>
</dbReference>
<dbReference type="Proteomes" id="UP000604661">
    <property type="component" value="Unassembled WGS sequence"/>
</dbReference>
<organism evidence="2 3">
    <name type="scientific">Nostoc linckia FACHB-391</name>
    <dbReference type="NCBI Taxonomy" id="2692906"/>
    <lineage>
        <taxon>Bacteria</taxon>
        <taxon>Bacillati</taxon>
        <taxon>Cyanobacteriota</taxon>
        <taxon>Cyanophyceae</taxon>
        <taxon>Nostocales</taxon>
        <taxon>Nostocaceae</taxon>
        <taxon>Nostoc</taxon>
    </lineage>
</organism>
<name>A0ABR8F7M7_NOSLI</name>